<accession>A0A835KRC4</accession>
<dbReference type="SMART" id="SM00568">
    <property type="entry name" value="GRAM"/>
    <property type="match status" value="1"/>
</dbReference>
<dbReference type="PANTHER" id="PTHR47038:SF1">
    <property type="entry name" value="BAG-ASSOCIATED GRAM PROTEIN 1"/>
    <property type="match status" value="1"/>
</dbReference>
<dbReference type="InterPro" id="IPR035892">
    <property type="entry name" value="C2_domain_sf"/>
</dbReference>
<dbReference type="InterPro" id="IPR011993">
    <property type="entry name" value="PH-like_dom_sf"/>
</dbReference>
<dbReference type="Pfam" id="PF00168">
    <property type="entry name" value="C2"/>
    <property type="match status" value="1"/>
</dbReference>
<reference evidence="2" key="1">
    <citation type="submission" date="2020-07" db="EMBL/GenBank/DDBJ databases">
        <title>Genome sequence and genetic diversity analysis of an under-domesticated orphan crop, white fonio (Digitaria exilis).</title>
        <authorList>
            <person name="Bennetzen J.L."/>
            <person name="Chen S."/>
            <person name="Ma X."/>
            <person name="Wang X."/>
            <person name="Yssel A.E.J."/>
            <person name="Chaluvadi S.R."/>
            <person name="Johnson M."/>
            <person name="Gangashetty P."/>
            <person name="Hamidou F."/>
            <person name="Sanogo M.D."/>
            <person name="Zwaenepoel A."/>
            <person name="Wallace J."/>
            <person name="Van De Peer Y."/>
            <person name="Van Deynze A."/>
        </authorList>
    </citation>
    <scope>NUCLEOTIDE SEQUENCE</scope>
    <source>
        <tissue evidence="2">Leaves</tissue>
    </source>
</reference>
<organism evidence="2 3">
    <name type="scientific">Digitaria exilis</name>
    <dbReference type="NCBI Taxonomy" id="1010633"/>
    <lineage>
        <taxon>Eukaryota</taxon>
        <taxon>Viridiplantae</taxon>
        <taxon>Streptophyta</taxon>
        <taxon>Embryophyta</taxon>
        <taxon>Tracheophyta</taxon>
        <taxon>Spermatophyta</taxon>
        <taxon>Magnoliopsida</taxon>
        <taxon>Liliopsida</taxon>
        <taxon>Poales</taxon>
        <taxon>Poaceae</taxon>
        <taxon>PACMAD clade</taxon>
        <taxon>Panicoideae</taxon>
        <taxon>Panicodae</taxon>
        <taxon>Paniceae</taxon>
        <taxon>Anthephorinae</taxon>
        <taxon>Digitaria</taxon>
    </lineage>
</organism>
<dbReference type="Proteomes" id="UP000636709">
    <property type="component" value="Unassembled WGS sequence"/>
</dbReference>
<comment type="caution">
    <text evidence="2">The sequence shown here is derived from an EMBL/GenBank/DDBJ whole genome shotgun (WGS) entry which is preliminary data.</text>
</comment>
<gene>
    <name evidence="2" type="ORF">HU200_007060</name>
</gene>
<dbReference type="CDD" id="cd00030">
    <property type="entry name" value="C2"/>
    <property type="match status" value="1"/>
</dbReference>
<keyword evidence="3" id="KW-1185">Reference proteome</keyword>
<dbReference type="InterPro" id="IPR004182">
    <property type="entry name" value="GRAM"/>
</dbReference>
<protein>
    <recommendedName>
        <fullName evidence="1">C2 domain-containing protein</fullName>
    </recommendedName>
</protein>
<dbReference type="InterPro" id="IPR044655">
    <property type="entry name" value="BAGP1-like"/>
</dbReference>
<dbReference type="Gene3D" id="2.60.40.150">
    <property type="entry name" value="C2 domain"/>
    <property type="match status" value="1"/>
</dbReference>
<dbReference type="EMBL" id="JACEFO010000488">
    <property type="protein sequence ID" value="KAF8768981.1"/>
    <property type="molecule type" value="Genomic_DNA"/>
</dbReference>
<dbReference type="InterPro" id="IPR000008">
    <property type="entry name" value="C2_dom"/>
</dbReference>
<feature type="domain" description="C2" evidence="1">
    <location>
        <begin position="46"/>
        <end position="170"/>
    </location>
</feature>
<dbReference type="Gene3D" id="2.30.29.30">
    <property type="entry name" value="Pleckstrin-homology domain (PH domain)/Phosphotyrosine-binding domain (PTB)"/>
    <property type="match status" value="1"/>
</dbReference>
<evidence type="ECO:0000259" key="1">
    <source>
        <dbReference type="PROSITE" id="PS50004"/>
    </source>
</evidence>
<dbReference type="PANTHER" id="PTHR47038">
    <property type="entry name" value="BAG-ASSOCIATED GRAM PROTEIN 1"/>
    <property type="match status" value="1"/>
</dbReference>
<proteinExistence type="predicted"/>
<dbReference type="Pfam" id="PF02893">
    <property type="entry name" value="GRAM"/>
    <property type="match status" value="1"/>
</dbReference>
<evidence type="ECO:0000313" key="3">
    <source>
        <dbReference type="Proteomes" id="UP000636709"/>
    </source>
</evidence>
<name>A0A835KRC4_9POAL</name>
<dbReference type="OrthoDB" id="67700at2759"/>
<dbReference type="SUPFAM" id="SSF49562">
    <property type="entry name" value="C2 domain (Calcium/lipid-binding domain, CaLB)"/>
    <property type="match status" value="1"/>
</dbReference>
<sequence length="336" mass="37156">MAPQAVGSPPSVAALGFLLPTCWEIEVTCAAAMILVALYAAYELLNPRPPQASAGGDPSAGHIIGEHDGVDKLELLAAKNLTAANLNGTSDPYALITCGAEKRFRFLCIEFELGKWEKNSLPSVRMYTSACALINVTIYDWDIVWKSTILGSVTVTVPVESEGQSGPVWYTLDSTSGQVVDHSYSCALERSFLYHGRMYVSSWHICFHSNVFSKQIKVVIPLRDIDEIRRSQHAVINPAITIFLRMGAGGFGVPPLGCPDGRVRYKFASFWNRNHTFRALQRAVKNFQTMIEAEKQGTFPCTAEQFFSILLSDDSSYITEYRTDRKDKDINVSNPA</sequence>
<dbReference type="PROSITE" id="PS50004">
    <property type="entry name" value="C2"/>
    <property type="match status" value="1"/>
</dbReference>
<dbReference type="AlphaFoldDB" id="A0A835KRC4"/>
<evidence type="ECO:0000313" key="2">
    <source>
        <dbReference type="EMBL" id="KAF8768981.1"/>
    </source>
</evidence>